<protein>
    <recommendedName>
        <fullName evidence="3">HEPN domain-containing protein</fullName>
    </recommendedName>
</protein>
<accession>A0A5C6LNW9</accession>
<gene>
    <name evidence="1" type="ORF">FEF09_23710</name>
</gene>
<dbReference type="Proteomes" id="UP000318815">
    <property type="component" value="Unassembled WGS sequence"/>
</dbReference>
<dbReference type="EMBL" id="VOHS01000036">
    <property type="protein sequence ID" value="TWV96196.1"/>
    <property type="molecule type" value="Genomic_DNA"/>
</dbReference>
<proteinExistence type="predicted"/>
<comment type="caution">
    <text evidence="1">The sequence shown here is derived from an EMBL/GenBank/DDBJ whole genome shotgun (WGS) entry which is preliminary data.</text>
</comment>
<evidence type="ECO:0000313" key="2">
    <source>
        <dbReference type="Proteomes" id="UP000318815"/>
    </source>
</evidence>
<dbReference type="AlphaFoldDB" id="A0A5C6LNW9"/>
<evidence type="ECO:0008006" key="3">
    <source>
        <dbReference type="Google" id="ProtNLM"/>
    </source>
</evidence>
<evidence type="ECO:0000313" key="1">
    <source>
        <dbReference type="EMBL" id="TWV96196.1"/>
    </source>
</evidence>
<dbReference type="RefSeq" id="WP_146307403.1">
    <property type="nucleotide sequence ID" value="NZ_VOHS01000036.1"/>
</dbReference>
<reference evidence="1 2" key="1">
    <citation type="submission" date="2019-08" db="EMBL/GenBank/DDBJ databases">
        <title>Whole genome sequencing of chitin degrading bacteria Chitinophaga pinensis YS16.</title>
        <authorList>
            <person name="Singh R.P."/>
            <person name="Manchanda G."/>
            <person name="Maurya I.K."/>
            <person name="Joshi N.K."/>
            <person name="Srivastava A.K."/>
        </authorList>
    </citation>
    <scope>NUCLEOTIDE SEQUENCE [LARGE SCALE GENOMIC DNA]</scope>
    <source>
        <strain evidence="1 2">YS-16</strain>
    </source>
</reference>
<sequence>MADVLMETGHYYSIDVEEELKEKIRLYESAALQYKRAGNIAEEAYACKMTGDCYHCWENMMKHSCI</sequence>
<keyword evidence="2" id="KW-1185">Reference proteome</keyword>
<organism evidence="1 2">
    <name type="scientific">Chitinophaga pinensis</name>
    <dbReference type="NCBI Taxonomy" id="79329"/>
    <lineage>
        <taxon>Bacteria</taxon>
        <taxon>Pseudomonadati</taxon>
        <taxon>Bacteroidota</taxon>
        <taxon>Chitinophagia</taxon>
        <taxon>Chitinophagales</taxon>
        <taxon>Chitinophagaceae</taxon>
        <taxon>Chitinophaga</taxon>
    </lineage>
</organism>
<name>A0A5C6LNW9_9BACT</name>